<dbReference type="KEGG" id="led:BBK82_46700"/>
<name>A0A1B2HX86_9PSEU</name>
<reference evidence="2 3" key="1">
    <citation type="submission" date="2016-07" db="EMBL/GenBank/DDBJ databases">
        <title>Complete genome sequence of the Lentzea guizhouensis DHS C013.</title>
        <authorList>
            <person name="Cao C."/>
        </authorList>
    </citation>
    <scope>NUCLEOTIDE SEQUENCE [LARGE SCALE GENOMIC DNA]</scope>
    <source>
        <strain evidence="2 3">DHS C013</strain>
    </source>
</reference>
<accession>A0A1B2HX86</accession>
<organism evidence="2 3">
    <name type="scientific">Lentzea guizhouensis</name>
    <dbReference type="NCBI Taxonomy" id="1586287"/>
    <lineage>
        <taxon>Bacteria</taxon>
        <taxon>Bacillati</taxon>
        <taxon>Actinomycetota</taxon>
        <taxon>Actinomycetes</taxon>
        <taxon>Pseudonocardiales</taxon>
        <taxon>Pseudonocardiaceae</taxon>
        <taxon>Lentzea</taxon>
    </lineage>
</organism>
<feature type="compositionally biased region" description="Polar residues" evidence="1">
    <location>
        <begin position="315"/>
        <end position="329"/>
    </location>
</feature>
<evidence type="ECO:0000313" key="2">
    <source>
        <dbReference type="EMBL" id="ANZ42305.1"/>
    </source>
</evidence>
<dbReference type="EMBL" id="CP016793">
    <property type="protein sequence ID" value="ANZ42305.1"/>
    <property type="molecule type" value="Genomic_DNA"/>
</dbReference>
<feature type="region of interest" description="Disordered" evidence="1">
    <location>
        <begin position="304"/>
        <end position="332"/>
    </location>
</feature>
<protein>
    <submittedName>
        <fullName evidence="2">Uncharacterized protein</fullName>
    </submittedName>
</protein>
<proteinExistence type="predicted"/>
<feature type="compositionally biased region" description="Low complexity" evidence="1">
    <location>
        <begin position="304"/>
        <end position="314"/>
    </location>
</feature>
<evidence type="ECO:0000313" key="3">
    <source>
        <dbReference type="Proteomes" id="UP000093053"/>
    </source>
</evidence>
<keyword evidence="3" id="KW-1185">Reference proteome</keyword>
<sequence length="445" mass="48295">MWDAGGHVVQAGTIHGGVHLGDTQPAPHNNEIGVYLRADRAEVCFRTGAAEPFELTITNRTPRDRKLFLRFESASTTGLLWEHADTGVPEVFAVPADRSLQLRLRVICTAEALAGPDVLKVLAGELDPRTGEPTWWSSDSLPIEVNRAPGLTAELRQPEDVYDAGPYETVLTLTNTGNTVLKGRLRLRTEFDGPEHPEWLHSGKVTFPDGPHFDLRPGTTTDVRVTVEVPFSDWQDTTWLVPLAVQVEGDDAPRVDQDFTIRQRGDLVALWQWGRTPDAWKRRTIVAGAIVLFALGISLGAAGDRSGGAADPSGQTNAAVSAPSSSGVRLSSAKMPCEQGKSVLVLHSLEDSTTPADVKLYLDYEAMWARKHLPGGKPPDGAEVRLSTRDDTCPKVLQGPTPDKDTEAKYTWFVWLGTVPSNGAPALCQDFYRKAGKNCLPAGVA</sequence>
<gene>
    <name evidence="2" type="ORF">BBK82_46700</name>
</gene>
<dbReference type="Proteomes" id="UP000093053">
    <property type="component" value="Chromosome"/>
</dbReference>
<dbReference type="AlphaFoldDB" id="A0A1B2HX86"/>
<evidence type="ECO:0000256" key="1">
    <source>
        <dbReference type="SAM" id="MobiDB-lite"/>
    </source>
</evidence>